<name>A3IRX1_9CHRO</name>
<accession>A3IRX1</accession>
<organism evidence="1 2">
    <name type="scientific">Crocosphaera chwakensis CCY0110</name>
    <dbReference type="NCBI Taxonomy" id="391612"/>
    <lineage>
        <taxon>Bacteria</taxon>
        <taxon>Bacillati</taxon>
        <taxon>Cyanobacteriota</taxon>
        <taxon>Cyanophyceae</taxon>
        <taxon>Oscillatoriophycideae</taxon>
        <taxon>Chroococcales</taxon>
        <taxon>Aphanothecaceae</taxon>
        <taxon>Crocosphaera</taxon>
        <taxon>Crocosphaera chwakensis</taxon>
    </lineage>
</organism>
<dbReference type="PANTHER" id="PTHR37734">
    <property type="entry name" value="LARGE RIBOSOMAL RNA SUBUNIT ACCUMULATION PROTEIN YCED HOMOLOG 2, CHLOROPLASTIC"/>
    <property type="match status" value="1"/>
</dbReference>
<evidence type="ECO:0000313" key="2">
    <source>
        <dbReference type="Proteomes" id="UP000003781"/>
    </source>
</evidence>
<dbReference type="InterPro" id="IPR003772">
    <property type="entry name" value="YceD"/>
</dbReference>
<dbReference type="AlphaFoldDB" id="A3IRX1"/>
<proteinExistence type="predicted"/>
<gene>
    <name evidence="1" type="ORF">CY0110_30361</name>
</gene>
<dbReference type="Pfam" id="PF02620">
    <property type="entry name" value="YceD"/>
    <property type="match status" value="1"/>
</dbReference>
<evidence type="ECO:0008006" key="3">
    <source>
        <dbReference type="Google" id="ProtNLM"/>
    </source>
</evidence>
<keyword evidence="2" id="KW-1185">Reference proteome</keyword>
<reference evidence="1 2" key="1">
    <citation type="submission" date="2007-03" db="EMBL/GenBank/DDBJ databases">
        <authorList>
            <person name="Stal L."/>
            <person name="Ferriera S."/>
            <person name="Johnson J."/>
            <person name="Kravitz S."/>
            <person name="Beeson K."/>
            <person name="Sutton G."/>
            <person name="Rogers Y.-H."/>
            <person name="Friedman R."/>
            <person name="Frazier M."/>
            <person name="Venter J.C."/>
        </authorList>
    </citation>
    <scope>NUCLEOTIDE SEQUENCE [LARGE SCALE GENOMIC DNA]</scope>
    <source>
        <strain evidence="1 2">CCY0110</strain>
    </source>
</reference>
<evidence type="ECO:0000313" key="1">
    <source>
        <dbReference type="EMBL" id="EAZ90822.1"/>
    </source>
</evidence>
<dbReference type="eggNOG" id="COG1399">
    <property type="taxonomic scope" value="Bacteria"/>
</dbReference>
<dbReference type="Proteomes" id="UP000003781">
    <property type="component" value="Unassembled WGS sequence"/>
</dbReference>
<dbReference type="EMBL" id="AAXW01000020">
    <property type="protein sequence ID" value="EAZ90822.1"/>
    <property type="molecule type" value="Genomic_DNA"/>
</dbReference>
<dbReference type="OrthoDB" id="9786554at2"/>
<dbReference type="RefSeq" id="WP_008276129.1">
    <property type="nucleotide sequence ID" value="NZ_AAXW01000020.1"/>
</dbReference>
<dbReference type="InterPro" id="IPR044985">
    <property type="entry name" value="YceD_plant"/>
</dbReference>
<sequence>MQAIYIPHLLNAPNRTQTLVLDDFIPELETLTPFRGKMMIRHGGTFLEVGVKGETIITLTCDRCLQQYNRRLSLENSEIIWLNKDADLEDNYPQEREVAWEDLSESLSPHGHFDPQSWLYEQLSLAIPLRQLCGKDCEPPTTKTDDNQPTIDSRWSGLEALKRQLPK</sequence>
<protein>
    <recommendedName>
        <fullName evidence="3">Metal-binding, possibly nucleic acid-binding protein</fullName>
    </recommendedName>
</protein>
<comment type="caution">
    <text evidence="1">The sequence shown here is derived from an EMBL/GenBank/DDBJ whole genome shotgun (WGS) entry which is preliminary data.</text>
</comment>
<dbReference type="PANTHER" id="PTHR37734:SF1">
    <property type="entry name" value="LARGE RIBOSOMAL RNA SUBUNIT ACCUMULATION PROTEIN YCED HOMOLOG 2, CHLOROPLASTIC"/>
    <property type="match status" value="1"/>
</dbReference>